<name>A0A5S3NCV0_9FLAO</name>
<dbReference type="OrthoDB" id="1201629at2"/>
<evidence type="ECO:0000256" key="2">
    <source>
        <dbReference type="SAM" id="SignalP"/>
    </source>
</evidence>
<proteinExistence type="predicted"/>
<evidence type="ECO:0000313" key="4">
    <source>
        <dbReference type="Proteomes" id="UP000307140"/>
    </source>
</evidence>
<dbReference type="EMBL" id="VANR01000001">
    <property type="protein sequence ID" value="TMM32434.1"/>
    <property type="molecule type" value="Genomic_DNA"/>
</dbReference>
<gene>
    <name evidence="3" type="ORF">FDT66_02930</name>
</gene>
<comment type="caution">
    <text evidence="3">The sequence shown here is derived from an EMBL/GenBank/DDBJ whole genome shotgun (WGS) entry which is preliminary data.</text>
</comment>
<sequence>MKNIFRTSIVLLLLILLNSCNEICNHEDHAVNNTRPSNAITYKEMAAMFHQYDVGQKKVLDKYRGDFTANKNDTIESVSHYYEINQLKQYIAYLEKISKDKEITLTGIRIFSAAYPKNYKDKSLSGRYTLIFMPTAEIEGNKSVAFEPLYSKTKTPIKFTEFLNKYSSEETKQVMRASFFSFLQDSSGDDLESSGANKLKPTPPM</sequence>
<feature type="chain" id="PRO_5024310616" description="DUF4136 domain-containing protein" evidence="2">
    <location>
        <begin position="23"/>
        <end position="205"/>
    </location>
</feature>
<keyword evidence="2" id="KW-0732">Signal</keyword>
<accession>A0A5S3NCV0</accession>
<protein>
    <recommendedName>
        <fullName evidence="5">DUF4136 domain-containing protein</fullName>
    </recommendedName>
</protein>
<organism evidence="3 4">
    <name type="scientific">Polaribacter aestuariivivens</name>
    <dbReference type="NCBI Taxonomy" id="2304626"/>
    <lineage>
        <taxon>Bacteria</taxon>
        <taxon>Pseudomonadati</taxon>
        <taxon>Bacteroidota</taxon>
        <taxon>Flavobacteriia</taxon>
        <taxon>Flavobacteriales</taxon>
        <taxon>Flavobacteriaceae</taxon>
    </lineage>
</organism>
<reference evidence="3 4" key="1">
    <citation type="submission" date="2019-05" db="EMBL/GenBank/DDBJ databases">
        <title>Polaribacter aestuariivivens sp. nov., isolated from a tidal flat.</title>
        <authorList>
            <person name="Yoon J.-H."/>
        </authorList>
    </citation>
    <scope>NUCLEOTIDE SEQUENCE [LARGE SCALE GENOMIC DNA]</scope>
    <source>
        <strain evidence="3 4">DBTF-3</strain>
    </source>
</reference>
<dbReference type="Proteomes" id="UP000307140">
    <property type="component" value="Unassembled WGS sequence"/>
</dbReference>
<evidence type="ECO:0000313" key="3">
    <source>
        <dbReference type="EMBL" id="TMM32434.1"/>
    </source>
</evidence>
<evidence type="ECO:0000256" key="1">
    <source>
        <dbReference type="SAM" id="MobiDB-lite"/>
    </source>
</evidence>
<dbReference type="AlphaFoldDB" id="A0A5S3NCV0"/>
<feature type="signal peptide" evidence="2">
    <location>
        <begin position="1"/>
        <end position="22"/>
    </location>
</feature>
<feature type="region of interest" description="Disordered" evidence="1">
    <location>
        <begin position="186"/>
        <end position="205"/>
    </location>
</feature>
<dbReference type="RefSeq" id="WP_138534644.1">
    <property type="nucleotide sequence ID" value="NZ_VANR01000001.1"/>
</dbReference>
<keyword evidence="4" id="KW-1185">Reference proteome</keyword>
<evidence type="ECO:0008006" key="5">
    <source>
        <dbReference type="Google" id="ProtNLM"/>
    </source>
</evidence>